<evidence type="ECO:0000256" key="1">
    <source>
        <dbReference type="SAM" id="MobiDB-lite"/>
    </source>
</evidence>
<name>W2RLQ2_CYPE1</name>
<organism evidence="2 3">
    <name type="scientific">Cyphellophora europaea (strain CBS 101466)</name>
    <name type="common">Phialophora europaea</name>
    <dbReference type="NCBI Taxonomy" id="1220924"/>
    <lineage>
        <taxon>Eukaryota</taxon>
        <taxon>Fungi</taxon>
        <taxon>Dikarya</taxon>
        <taxon>Ascomycota</taxon>
        <taxon>Pezizomycotina</taxon>
        <taxon>Eurotiomycetes</taxon>
        <taxon>Chaetothyriomycetidae</taxon>
        <taxon>Chaetothyriales</taxon>
        <taxon>Cyphellophoraceae</taxon>
        <taxon>Cyphellophora</taxon>
    </lineage>
</organism>
<reference evidence="2 3" key="1">
    <citation type="submission" date="2013-03" db="EMBL/GenBank/DDBJ databases">
        <title>The Genome Sequence of Phialophora europaea CBS 101466.</title>
        <authorList>
            <consortium name="The Broad Institute Genomics Platform"/>
            <person name="Cuomo C."/>
            <person name="de Hoog S."/>
            <person name="Gorbushina A."/>
            <person name="Walker B."/>
            <person name="Young S.K."/>
            <person name="Zeng Q."/>
            <person name="Gargeya S."/>
            <person name="Fitzgerald M."/>
            <person name="Haas B."/>
            <person name="Abouelleil A."/>
            <person name="Allen A.W."/>
            <person name="Alvarado L."/>
            <person name="Arachchi H.M."/>
            <person name="Berlin A.M."/>
            <person name="Chapman S.B."/>
            <person name="Gainer-Dewar J."/>
            <person name="Goldberg J."/>
            <person name="Griggs A."/>
            <person name="Gujja S."/>
            <person name="Hansen M."/>
            <person name="Howarth C."/>
            <person name="Imamovic A."/>
            <person name="Ireland A."/>
            <person name="Larimer J."/>
            <person name="McCowan C."/>
            <person name="Murphy C."/>
            <person name="Pearson M."/>
            <person name="Poon T.W."/>
            <person name="Priest M."/>
            <person name="Roberts A."/>
            <person name="Saif S."/>
            <person name="Shea T."/>
            <person name="Sisk P."/>
            <person name="Sykes S."/>
            <person name="Wortman J."/>
            <person name="Nusbaum C."/>
            <person name="Birren B."/>
        </authorList>
    </citation>
    <scope>NUCLEOTIDE SEQUENCE [LARGE SCALE GENOMIC DNA]</scope>
    <source>
        <strain evidence="2 3">CBS 101466</strain>
    </source>
</reference>
<feature type="region of interest" description="Disordered" evidence="1">
    <location>
        <begin position="225"/>
        <end position="330"/>
    </location>
</feature>
<feature type="compositionally biased region" description="Polar residues" evidence="1">
    <location>
        <begin position="293"/>
        <end position="304"/>
    </location>
</feature>
<dbReference type="RefSeq" id="XP_008721482.1">
    <property type="nucleotide sequence ID" value="XM_008723260.1"/>
</dbReference>
<dbReference type="EMBL" id="KB822725">
    <property type="protein sequence ID" value="ETN36664.1"/>
    <property type="molecule type" value="Genomic_DNA"/>
</dbReference>
<sequence length="330" mass="37722">MNDPEAEVDRPKRSRGIKPEKLEDVDLSKVITVFYYNKRGSNEILRQNFPREGVIMFCDKFRQLLIHDPAQKAIYLPRIDPRPYGAVFDWIQQCLRGHAIADFETYDEDEPGVYTRYADIIEAAEFLELPARDITEKVMKRLNNMARMQREKPRRVTLDELEDFYENRPDELRKLASSTIFYCWWYEEVDAPRFTPDEMCELSALRQDYPALDKDLHEHVDEHDKFLDTKRKKREAERMGVTDDGSGESGYASGTTGGGWEGCDTSASVSGGNVWDAGGDGWAAGGGEDANKENTSPANQSSWEQDFGNDKSGYDWADEVNDEAQPVAAW</sequence>
<dbReference type="OrthoDB" id="4117455at2759"/>
<dbReference type="AlphaFoldDB" id="W2RLQ2"/>
<dbReference type="eggNOG" id="ENOG502T512">
    <property type="taxonomic scope" value="Eukaryota"/>
</dbReference>
<evidence type="ECO:0000313" key="2">
    <source>
        <dbReference type="EMBL" id="ETN36664.1"/>
    </source>
</evidence>
<proteinExistence type="predicted"/>
<evidence type="ECO:0000313" key="3">
    <source>
        <dbReference type="Proteomes" id="UP000030752"/>
    </source>
</evidence>
<dbReference type="InParanoid" id="W2RLQ2"/>
<dbReference type="VEuPathDB" id="FungiDB:HMPREF1541_08942"/>
<dbReference type="HOGENOM" id="CLU_842039_0_0_1"/>
<keyword evidence="3" id="KW-1185">Reference proteome</keyword>
<dbReference type="Proteomes" id="UP000030752">
    <property type="component" value="Unassembled WGS sequence"/>
</dbReference>
<protein>
    <submittedName>
        <fullName evidence="2">Uncharacterized protein</fullName>
    </submittedName>
</protein>
<feature type="compositionally biased region" description="Basic and acidic residues" evidence="1">
    <location>
        <begin position="225"/>
        <end position="241"/>
    </location>
</feature>
<gene>
    <name evidence="2" type="ORF">HMPREF1541_08942</name>
</gene>
<feature type="compositionally biased region" description="Gly residues" evidence="1">
    <location>
        <begin position="278"/>
        <end position="288"/>
    </location>
</feature>
<dbReference type="GeneID" id="19976281"/>
<accession>W2RLQ2</accession>